<comment type="subcellular location">
    <subcellularLocation>
        <location evidence="1 17">Cell membrane</location>
        <topology evidence="1 17">Multi-pass membrane protein</topology>
    </subcellularLocation>
</comment>
<dbReference type="Pfam" id="PF02673">
    <property type="entry name" value="BacA"/>
    <property type="match status" value="1"/>
</dbReference>
<evidence type="ECO:0000256" key="16">
    <source>
        <dbReference type="ARBA" id="ARBA00047594"/>
    </source>
</evidence>
<dbReference type="GO" id="GO:0008360">
    <property type="term" value="P:regulation of cell shape"/>
    <property type="evidence" value="ECO:0007669"/>
    <property type="project" value="UniProtKB-KW"/>
</dbReference>
<comment type="catalytic activity">
    <reaction evidence="16 17">
        <text>di-trans,octa-cis-undecaprenyl diphosphate + H2O = di-trans,octa-cis-undecaprenyl phosphate + phosphate + H(+)</text>
        <dbReference type="Rhea" id="RHEA:28094"/>
        <dbReference type="ChEBI" id="CHEBI:15377"/>
        <dbReference type="ChEBI" id="CHEBI:15378"/>
        <dbReference type="ChEBI" id="CHEBI:43474"/>
        <dbReference type="ChEBI" id="CHEBI:58405"/>
        <dbReference type="ChEBI" id="CHEBI:60392"/>
        <dbReference type="EC" id="3.6.1.27"/>
    </reaction>
</comment>
<dbReference type="PANTHER" id="PTHR30622:SF3">
    <property type="entry name" value="UNDECAPRENYL-DIPHOSPHATASE"/>
    <property type="match status" value="1"/>
</dbReference>
<dbReference type="NCBIfam" id="NF001391">
    <property type="entry name" value="PRK00281.1-5"/>
    <property type="match status" value="1"/>
</dbReference>
<comment type="caution">
    <text evidence="18">The sequence shown here is derived from an EMBL/GenBank/DDBJ whole genome shotgun (WGS) entry which is preliminary data.</text>
</comment>
<keyword evidence="10 17" id="KW-1133">Transmembrane helix</keyword>
<keyword evidence="11 17" id="KW-0472">Membrane</keyword>
<evidence type="ECO:0000256" key="14">
    <source>
        <dbReference type="ARBA" id="ARBA00032707"/>
    </source>
</evidence>
<feature type="transmembrane region" description="Helical" evidence="17">
    <location>
        <begin position="260"/>
        <end position="277"/>
    </location>
</feature>
<gene>
    <name evidence="17" type="primary">uppP</name>
    <name evidence="18" type="ORF">RsY01_686</name>
</gene>
<feature type="transmembrane region" description="Helical" evidence="17">
    <location>
        <begin position="151"/>
        <end position="179"/>
    </location>
</feature>
<dbReference type="AlphaFoldDB" id="A0A224XAB9"/>
<evidence type="ECO:0000256" key="4">
    <source>
        <dbReference type="ARBA" id="ARBA00021581"/>
    </source>
</evidence>
<dbReference type="GO" id="GO:0046677">
    <property type="term" value="P:response to antibiotic"/>
    <property type="evidence" value="ECO:0007669"/>
    <property type="project" value="UniProtKB-UniRule"/>
</dbReference>
<evidence type="ECO:0000256" key="11">
    <source>
        <dbReference type="ARBA" id="ARBA00023136"/>
    </source>
</evidence>
<comment type="miscellaneous">
    <text evidence="17">Bacitracin is thought to be involved in the inhibition of peptidoglycan synthesis by sequestering undecaprenyl diphosphate, thereby reducing the pool of lipid carrier available.</text>
</comment>
<evidence type="ECO:0000256" key="5">
    <source>
        <dbReference type="ARBA" id="ARBA00022475"/>
    </source>
</evidence>
<organism evidence="18 19">
    <name type="scientific">Pseudolactococcus reticulitermitis</name>
    <dbReference type="NCBI Taxonomy" id="2025039"/>
    <lineage>
        <taxon>Bacteria</taxon>
        <taxon>Bacillati</taxon>
        <taxon>Bacillota</taxon>
        <taxon>Bacilli</taxon>
        <taxon>Lactobacillales</taxon>
        <taxon>Streptococcaceae</taxon>
        <taxon>Pseudolactococcus</taxon>
    </lineage>
</organism>
<accession>A0A224XAB9</accession>
<name>A0A224XAB9_9LACT</name>
<evidence type="ECO:0000313" key="18">
    <source>
        <dbReference type="EMBL" id="GAX47104.1"/>
    </source>
</evidence>
<keyword evidence="8 17" id="KW-0133">Cell shape</keyword>
<dbReference type="GO" id="GO:0071555">
    <property type="term" value="P:cell wall organization"/>
    <property type="evidence" value="ECO:0007669"/>
    <property type="project" value="UniProtKB-KW"/>
</dbReference>
<evidence type="ECO:0000256" key="1">
    <source>
        <dbReference type="ARBA" id="ARBA00004651"/>
    </source>
</evidence>
<keyword evidence="7 17" id="KW-0378">Hydrolase</keyword>
<evidence type="ECO:0000256" key="8">
    <source>
        <dbReference type="ARBA" id="ARBA00022960"/>
    </source>
</evidence>
<feature type="transmembrane region" description="Helical" evidence="17">
    <location>
        <begin position="217"/>
        <end position="240"/>
    </location>
</feature>
<evidence type="ECO:0000256" key="7">
    <source>
        <dbReference type="ARBA" id="ARBA00022801"/>
    </source>
</evidence>
<evidence type="ECO:0000256" key="12">
    <source>
        <dbReference type="ARBA" id="ARBA00023251"/>
    </source>
</evidence>
<evidence type="ECO:0000256" key="2">
    <source>
        <dbReference type="ARBA" id="ARBA00010621"/>
    </source>
</evidence>
<feature type="transmembrane region" description="Helical" evidence="17">
    <location>
        <begin position="84"/>
        <end position="101"/>
    </location>
</feature>
<evidence type="ECO:0000256" key="15">
    <source>
        <dbReference type="ARBA" id="ARBA00032932"/>
    </source>
</evidence>
<keyword evidence="12 17" id="KW-0046">Antibiotic resistance</keyword>
<keyword evidence="19" id="KW-1185">Reference proteome</keyword>
<comment type="function">
    <text evidence="17">Catalyzes the dephosphorylation of undecaprenyl diphosphate (UPP). Confers resistance to bacitracin.</text>
</comment>
<evidence type="ECO:0000256" key="10">
    <source>
        <dbReference type="ARBA" id="ARBA00022989"/>
    </source>
</evidence>
<evidence type="ECO:0000256" key="9">
    <source>
        <dbReference type="ARBA" id="ARBA00022984"/>
    </source>
</evidence>
<dbReference type="Proteomes" id="UP000218689">
    <property type="component" value="Unassembled WGS sequence"/>
</dbReference>
<dbReference type="GO" id="GO:0009252">
    <property type="term" value="P:peptidoglycan biosynthetic process"/>
    <property type="evidence" value="ECO:0007669"/>
    <property type="project" value="UniProtKB-KW"/>
</dbReference>
<evidence type="ECO:0000256" key="3">
    <source>
        <dbReference type="ARBA" id="ARBA00012374"/>
    </source>
</evidence>
<dbReference type="PANTHER" id="PTHR30622">
    <property type="entry name" value="UNDECAPRENYL-DIPHOSPHATASE"/>
    <property type="match status" value="1"/>
</dbReference>
<evidence type="ECO:0000256" key="17">
    <source>
        <dbReference type="HAMAP-Rule" id="MF_01006"/>
    </source>
</evidence>
<dbReference type="HAMAP" id="MF_01006">
    <property type="entry name" value="Undec_diphosphatase"/>
    <property type="match status" value="1"/>
</dbReference>
<evidence type="ECO:0000256" key="13">
    <source>
        <dbReference type="ARBA" id="ARBA00023316"/>
    </source>
</evidence>
<proteinExistence type="inferred from homology"/>
<dbReference type="GO" id="GO:0050380">
    <property type="term" value="F:undecaprenyl-diphosphatase activity"/>
    <property type="evidence" value="ECO:0007669"/>
    <property type="project" value="UniProtKB-UniRule"/>
</dbReference>
<dbReference type="EC" id="3.6.1.27" evidence="3 17"/>
<feature type="transmembrane region" description="Helical" evidence="17">
    <location>
        <begin position="45"/>
        <end position="63"/>
    </location>
</feature>
<dbReference type="OrthoDB" id="9808289at2"/>
<keyword evidence="9 17" id="KW-0573">Peptidoglycan synthesis</keyword>
<feature type="transmembrane region" description="Helical" evidence="17">
    <location>
        <begin position="185"/>
        <end position="205"/>
    </location>
</feature>
<evidence type="ECO:0000313" key="19">
    <source>
        <dbReference type="Proteomes" id="UP000218689"/>
    </source>
</evidence>
<protein>
    <recommendedName>
        <fullName evidence="4 17">Undecaprenyl-diphosphatase</fullName>
        <ecNumber evidence="3 17">3.6.1.27</ecNumber>
    </recommendedName>
    <alternativeName>
        <fullName evidence="15 17">Bacitracin resistance protein</fullName>
    </alternativeName>
    <alternativeName>
        <fullName evidence="14 17">Undecaprenyl pyrophosphate phosphatase</fullName>
    </alternativeName>
</protein>
<keyword evidence="13 17" id="KW-0961">Cell wall biogenesis/degradation</keyword>
<dbReference type="EMBL" id="BEDT01000001">
    <property type="protein sequence ID" value="GAX47104.1"/>
    <property type="molecule type" value="Genomic_DNA"/>
</dbReference>
<keyword evidence="6 17" id="KW-0812">Transmembrane</keyword>
<comment type="similarity">
    <text evidence="2 17">Belongs to the UppP family.</text>
</comment>
<keyword evidence="5 17" id="KW-1003">Cell membrane</keyword>
<evidence type="ECO:0000256" key="6">
    <source>
        <dbReference type="ARBA" id="ARBA00022692"/>
    </source>
</evidence>
<sequence>MEFIKAIILGIIEGITEWLPISSTGHLILADEFIKLKQSTEFMNMFNVVIQLGAILAVVVIYFKKLNPFDTSKTPRETQLTWQLWLKVIIACIPAVIIGLPLDNWLDAHFHKFVPIALMLIIYGFAFIYVEKWAKTRPDTLTNLDKMSYRFAFYIGLIQVLSLMPGTSRSGVTILGAIILGASRFVATEFTFFLGIPVMFGASLLKIFKFMISGVGFSLSQFAILLVASITAFLVSIVVIKFLMDYIKKHDFTFFGKYRIALGAVLLVYAAISAVFGG</sequence>
<feature type="transmembrane region" description="Helical" evidence="17">
    <location>
        <begin position="113"/>
        <end position="130"/>
    </location>
</feature>
<dbReference type="NCBIfam" id="NF001390">
    <property type="entry name" value="PRK00281.1-4"/>
    <property type="match status" value="1"/>
</dbReference>
<dbReference type="GO" id="GO:0005886">
    <property type="term" value="C:plasma membrane"/>
    <property type="evidence" value="ECO:0007669"/>
    <property type="project" value="UniProtKB-SubCell"/>
</dbReference>
<dbReference type="InterPro" id="IPR003824">
    <property type="entry name" value="UppP"/>
</dbReference>
<reference evidence="19" key="1">
    <citation type="submission" date="2017-08" db="EMBL/GenBank/DDBJ databases">
        <title>Draft genome sequence of Lactococcus sp. strain Rs-Y01, isolated from the gut of the lower termite Reticulitermes speratus.</title>
        <authorList>
            <person name="Ohkuma M."/>
            <person name="Yuki M."/>
        </authorList>
    </citation>
    <scope>NUCLEOTIDE SEQUENCE [LARGE SCALE GENOMIC DNA]</scope>
    <source>
        <strain evidence="19">Rs-Y01</strain>
    </source>
</reference>
<dbReference type="RefSeq" id="WP_094784148.1">
    <property type="nucleotide sequence ID" value="NZ_BEDT01000001.1"/>
</dbReference>